<keyword evidence="24" id="KW-1185">Reference proteome</keyword>
<evidence type="ECO:0000313" key="23">
    <source>
        <dbReference type="EMBL" id="RWR97624.1"/>
    </source>
</evidence>
<evidence type="ECO:0000256" key="2">
    <source>
        <dbReference type="ARBA" id="ARBA00012513"/>
    </source>
</evidence>
<sequence>MESDKSPAAIFAFIWVISVSWNLLSSSSSEADALFKWKSTLQSHSLTSWSLTNSTNTSPCNWTGISCNDAGKVARISLPNASLQGQLNNFSFSSFPDLLHLDPSSNSLVQIIPTHIMNLSKLAFLDLSSNQISGAIFQELVNLMSLTELNLSDYSLTGSIPSTLCNLTMFTHLSLSRNYITGSIPTQIGNLKDLTELKLSINRITGFIPSTLGNLTKLTVMRLFNNQISGSIAQRIGNLKVLVGLSLLVNNLTGIIPETISNLKKLTRIGLHENQMSAAGNISEDFGVYPHLEFIDLSDNRSYGELFSPNWGESRNLTRMRMSRNAITGSIPPGFAQLTELAVLSLSSNNLTGEIPKEFWKQASLMNLSLNDNCLSGQLPPESGQLSNLQILDISNNILGGPIPEQLGNCSRLNYLKLNGNGLNGSIPFQIGNLVGLQIVLDLSNNSLTGEIPQQLGKLDKLESLNLSHNMLSGSIPSSFEGMLSLSSVDLSYNELEGPLPENNAFKNATKYAFINNKGLCGGIQGVTPCNSSSVNKSGSMKGYKIAIIVVVPLLGLLFSLFIIVRIISFTRRRAIMILLTQGRESNLENEVNDRDIFSIWNYDGRIVYKDIIEATEGFSDKYCIAMGGYGRVYKAELPTGQTFAINMEGRRHFKHQILSELNQNCKILQSSQKRGTHEVSGHFDIIWPNFTPPTGRQELPAATMSKTSKLRSEPTDGLKIPPKGPLPNFKSNGRRLTLHQLSGSKNRPIGGGAPRNHGIQIGANGSSQNDSNRSPVKF</sequence>
<evidence type="ECO:0000256" key="6">
    <source>
        <dbReference type="ARBA" id="ARBA00022692"/>
    </source>
</evidence>
<comment type="catalytic activity">
    <reaction evidence="17">
        <text>L-seryl-[protein] + ATP = O-phospho-L-seryl-[protein] + ADP + H(+)</text>
        <dbReference type="Rhea" id="RHEA:17989"/>
        <dbReference type="Rhea" id="RHEA-COMP:9863"/>
        <dbReference type="Rhea" id="RHEA-COMP:11604"/>
        <dbReference type="ChEBI" id="CHEBI:15378"/>
        <dbReference type="ChEBI" id="CHEBI:29999"/>
        <dbReference type="ChEBI" id="CHEBI:30616"/>
        <dbReference type="ChEBI" id="CHEBI:83421"/>
        <dbReference type="ChEBI" id="CHEBI:456216"/>
        <dbReference type="EC" id="2.7.11.1"/>
    </reaction>
</comment>
<dbReference type="PANTHER" id="PTHR48053:SF22">
    <property type="entry name" value="MDIS1-INTERACTING RECEPTOR LIKE KINASE 2-LIKE"/>
    <property type="match status" value="1"/>
</dbReference>
<dbReference type="FunFam" id="3.80.10.10:FF:000400">
    <property type="entry name" value="Nuclear pore complex protein NUP107"/>
    <property type="match status" value="1"/>
</dbReference>
<evidence type="ECO:0000256" key="5">
    <source>
        <dbReference type="ARBA" id="ARBA00022679"/>
    </source>
</evidence>
<dbReference type="InterPro" id="IPR001611">
    <property type="entry name" value="Leu-rich_rpt"/>
</dbReference>
<evidence type="ECO:0000259" key="21">
    <source>
        <dbReference type="Pfam" id="PF08263"/>
    </source>
</evidence>
<evidence type="ECO:0000256" key="3">
    <source>
        <dbReference type="ARBA" id="ARBA00022527"/>
    </source>
</evidence>
<name>A0A3S3NEB7_9MAGN</name>
<dbReference type="PRINTS" id="PR00019">
    <property type="entry name" value="LEURICHRPT"/>
</dbReference>
<feature type="signal peptide" evidence="20">
    <location>
        <begin position="1"/>
        <end position="31"/>
    </location>
</feature>
<dbReference type="InterPro" id="IPR003591">
    <property type="entry name" value="Leu-rich_rpt_typical-subtyp"/>
</dbReference>
<keyword evidence="9" id="KW-0547">Nucleotide-binding</keyword>
<dbReference type="GO" id="GO:0004674">
    <property type="term" value="F:protein serine/threonine kinase activity"/>
    <property type="evidence" value="ECO:0007669"/>
    <property type="project" value="UniProtKB-KW"/>
</dbReference>
<evidence type="ECO:0000256" key="4">
    <source>
        <dbReference type="ARBA" id="ARBA00022614"/>
    </source>
</evidence>
<comment type="catalytic activity">
    <reaction evidence="16">
        <text>L-threonyl-[protein] + ATP = O-phospho-L-threonyl-[protein] + ADP + H(+)</text>
        <dbReference type="Rhea" id="RHEA:46608"/>
        <dbReference type="Rhea" id="RHEA-COMP:11060"/>
        <dbReference type="Rhea" id="RHEA-COMP:11605"/>
        <dbReference type="ChEBI" id="CHEBI:15378"/>
        <dbReference type="ChEBI" id="CHEBI:30013"/>
        <dbReference type="ChEBI" id="CHEBI:30616"/>
        <dbReference type="ChEBI" id="CHEBI:61977"/>
        <dbReference type="ChEBI" id="CHEBI:456216"/>
        <dbReference type="EC" id="2.7.11.1"/>
    </reaction>
</comment>
<keyword evidence="6 19" id="KW-0812">Transmembrane</keyword>
<dbReference type="SMART" id="SM00369">
    <property type="entry name" value="LRR_TYP"/>
    <property type="match status" value="7"/>
</dbReference>
<evidence type="ECO:0000256" key="1">
    <source>
        <dbReference type="ARBA" id="ARBA00004167"/>
    </source>
</evidence>
<dbReference type="EC" id="2.7.11.1" evidence="2"/>
<dbReference type="AlphaFoldDB" id="A0A3S3NEB7"/>
<dbReference type="Proteomes" id="UP000283530">
    <property type="component" value="Unassembled WGS sequence"/>
</dbReference>
<keyword evidence="15" id="KW-0325">Glycoprotein</keyword>
<dbReference type="InterPro" id="IPR055414">
    <property type="entry name" value="LRR_R13L4/SHOC2-like"/>
</dbReference>
<keyword evidence="7 20" id="KW-0732">Signal</keyword>
<keyword evidence="3" id="KW-0723">Serine/threonine-protein kinase</keyword>
<dbReference type="InterPro" id="IPR011009">
    <property type="entry name" value="Kinase-like_dom_sf"/>
</dbReference>
<feature type="compositionally biased region" description="Polar residues" evidence="18">
    <location>
        <begin position="764"/>
        <end position="779"/>
    </location>
</feature>
<comment type="caution">
    <text evidence="23">The sequence shown here is derived from an EMBL/GenBank/DDBJ whole genome shotgun (WGS) entry which is preliminary data.</text>
</comment>
<feature type="domain" description="Leucine-rich repeat-containing N-terminal plant-type" evidence="21">
    <location>
        <begin position="28"/>
        <end position="68"/>
    </location>
</feature>
<keyword evidence="8" id="KW-0677">Repeat</keyword>
<evidence type="ECO:0000256" key="14">
    <source>
        <dbReference type="ARBA" id="ARBA00023170"/>
    </source>
</evidence>
<keyword evidence="10 23" id="KW-0418">Kinase</keyword>
<evidence type="ECO:0000256" key="10">
    <source>
        <dbReference type="ARBA" id="ARBA00022777"/>
    </source>
</evidence>
<evidence type="ECO:0000256" key="8">
    <source>
        <dbReference type="ARBA" id="ARBA00022737"/>
    </source>
</evidence>
<feature type="region of interest" description="Disordered" evidence="18">
    <location>
        <begin position="691"/>
        <end position="779"/>
    </location>
</feature>
<protein>
    <recommendedName>
        <fullName evidence="2">non-specific serine/threonine protein kinase</fullName>
        <ecNumber evidence="2">2.7.11.1</ecNumber>
    </recommendedName>
</protein>
<keyword evidence="11" id="KW-0067">ATP-binding</keyword>
<dbReference type="EMBL" id="QPKB01000014">
    <property type="protein sequence ID" value="RWR97624.1"/>
    <property type="molecule type" value="Genomic_DNA"/>
</dbReference>
<dbReference type="FunFam" id="3.80.10.10:FF:000041">
    <property type="entry name" value="LRR receptor-like serine/threonine-protein kinase ERECTA"/>
    <property type="match status" value="1"/>
</dbReference>
<dbReference type="FunFam" id="3.80.10.10:FF:000095">
    <property type="entry name" value="LRR receptor-like serine/threonine-protein kinase GSO1"/>
    <property type="match status" value="1"/>
</dbReference>
<dbReference type="SUPFAM" id="SSF56112">
    <property type="entry name" value="Protein kinase-like (PK-like)"/>
    <property type="match status" value="1"/>
</dbReference>
<proteinExistence type="predicted"/>
<dbReference type="Pfam" id="PF08263">
    <property type="entry name" value="LRRNT_2"/>
    <property type="match status" value="1"/>
</dbReference>
<dbReference type="Pfam" id="PF23598">
    <property type="entry name" value="LRR_14"/>
    <property type="match status" value="1"/>
</dbReference>
<evidence type="ECO:0000256" key="20">
    <source>
        <dbReference type="SAM" id="SignalP"/>
    </source>
</evidence>
<dbReference type="Gene3D" id="3.80.10.10">
    <property type="entry name" value="Ribonuclease Inhibitor"/>
    <property type="match status" value="4"/>
</dbReference>
<dbReference type="Pfam" id="PF13855">
    <property type="entry name" value="LRR_8"/>
    <property type="match status" value="1"/>
</dbReference>
<evidence type="ECO:0000256" key="13">
    <source>
        <dbReference type="ARBA" id="ARBA00023136"/>
    </source>
</evidence>
<evidence type="ECO:0000256" key="11">
    <source>
        <dbReference type="ARBA" id="ARBA00022840"/>
    </source>
</evidence>
<dbReference type="InterPro" id="IPR013210">
    <property type="entry name" value="LRR_N_plant-typ"/>
</dbReference>
<dbReference type="OrthoDB" id="676979at2759"/>
<dbReference type="Gene3D" id="3.30.200.20">
    <property type="entry name" value="Phosphorylase Kinase, domain 1"/>
    <property type="match status" value="1"/>
</dbReference>
<evidence type="ECO:0000256" key="9">
    <source>
        <dbReference type="ARBA" id="ARBA00022741"/>
    </source>
</evidence>
<feature type="domain" description="Disease resistance R13L4/SHOC-2-like LRR" evidence="22">
    <location>
        <begin position="90"/>
        <end position="223"/>
    </location>
</feature>
<evidence type="ECO:0000256" key="16">
    <source>
        <dbReference type="ARBA" id="ARBA00047899"/>
    </source>
</evidence>
<evidence type="ECO:0000256" key="18">
    <source>
        <dbReference type="SAM" id="MobiDB-lite"/>
    </source>
</evidence>
<keyword evidence="13 19" id="KW-0472">Membrane</keyword>
<dbReference type="InterPro" id="IPR032675">
    <property type="entry name" value="LRR_dom_sf"/>
</dbReference>
<keyword evidence="14 23" id="KW-0675">Receptor</keyword>
<reference evidence="23 24" key="1">
    <citation type="journal article" date="2019" name="Nat. Plants">
        <title>Stout camphor tree genome fills gaps in understanding of flowering plant genome evolution.</title>
        <authorList>
            <person name="Chaw S.M."/>
            <person name="Liu Y.C."/>
            <person name="Wu Y.W."/>
            <person name="Wang H.Y."/>
            <person name="Lin C.I."/>
            <person name="Wu C.S."/>
            <person name="Ke H.M."/>
            <person name="Chang L.Y."/>
            <person name="Hsu C.Y."/>
            <person name="Yang H.T."/>
            <person name="Sudianto E."/>
            <person name="Hsu M.H."/>
            <person name="Wu K.P."/>
            <person name="Wang L.N."/>
            <person name="Leebens-Mack J.H."/>
            <person name="Tsai I.J."/>
        </authorList>
    </citation>
    <scope>NUCLEOTIDE SEQUENCE [LARGE SCALE GENOMIC DNA]</scope>
    <source>
        <strain evidence="24">cv. Chaw 1501</strain>
        <tissue evidence="23">Young leaves</tissue>
    </source>
</reference>
<evidence type="ECO:0000256" key="12">
    <source>
        <dbReference type="ARBA" id="ARBA00022989"/>
    </source>
</evidence>
<accession>A0A3S3NEB7</accession>
<evidence type="ECO:0000256" key="7">
    <source>
        <dbReference type="ARBA" id="ARBA00022729"/>
    </source>
</evidence>
<keyword evidence="12 19" id="KW-1133">Transmembrane helix</keyword>
<evidence type="ECO:0000256" key="19">
    <source>
        <dbReference type="SAM" id="Phobius"/>
    </source>
</evidence>
<dbReference type="GO" id="GO:0005524">
    <property type="term" value="F:ATP binding"/>
    <property type="evidence" value="ECO:0007669"/>
    <property type="project" value="UniProtKB-KW"/>
</dbReference>
<evidence type="ECO:0000259" key="22">
    <source>
        <dbReference type="Pfam" id="PF23598"/>
    </source>
</evidence>
<dbReference type="Pfam" id="PF00560">
    <property type="entry name" value="LRR_1"/>
    <property type="match status" value="3"/>
</dbReference>
<feature type="transmembrane region" description="Helical" evidence="19">
    <location>
        <begin position="546"/>
        <end position="568"/>
    </location>
</feature>
<keyword evidence="4" id="KW-0433">Leucine-rich repeat</keyword>
<dbReference type="GO" id="GO:0099402">
    <property type="term" value="P:plant organ development"/>
    <property type="evidence" value="ECO:0007669"/>
    <property type="project" value="UniProtKB-ARBA"/>
</dbReference>
<dbReference type="PANTHER" id="PTHR48053">
    <property type="entry name" value="LEUCINE RICH REPEAT FAMILY PROTEIN, EXPRESSED"/>
    <property type="match status" value="1"/>
</dbReference>
<evidence type="ECO:0000256" key="15">
    <source>
        <dbReference type="ARBA" id="ARBA00023180"/>
    </source>
</evidence>
<dbReference type="SUPFAM" id="SSF52058">
    <property type="entry name" value="L domain-like"/>
    <property type="match status" value="2"/>
</dbReference>
<dbReference type="STRING" id="337451.A0A3S3NEB7"/>
<organism evidence="23 24">
    <name type="scientific">Cinnamomum micranthum f. kanehirae</name>
    <dbReference type="NCBI Taxonomy" id="337451"/>
    <lineage>
        <taxon>Eukaryota</taxon>
        <taxon>Viridiplantae</taxon>
        <taxon>Streptophyta</taxon>
        <taxon>Embryophyta</taxon>
        <taxon>Tracheophyta</taxon>
        <taxon>Spermatophyta</taxon>
        <taxon>Magnoliopsida</taxon>
        <taxon>Magnoliidae</taxon>
        <taxon>Laurales</taxon>
        <taxon>Lauraceae</taxon>
        <taxon>Cinnamomum</taxon>
    </lineage>
</organism>
<evidence type="ECO:0000313" key="24">
    <source>
        <dbReference type="Proteomes" id="UP000283530"/>
    </source>
</evidence>
<comment type="subcellular location">
    <subcellularLocation>
        <location evidence="1">Membrane</location>
        <topology evidence="1">Single-pass membrane protein</topology>
    </subcellularLocation>
</comment>
<dbReference type="InterPro" id="IPR051716">
    <property type="entry name" value="Plant_RL_S/T_kinase"/>
</dbReference>
<gene>
    <name evidence="23" type="ORF">CKAN_02706800</name>
</gene>
<keyword evidence="5" id="KW-0808">Transferase</keyword>
<dbReference type="GO" id="GO:0009653">
    <property type="term" value="P:anatomical structure morphogenesis"/>
    <property type="evidence" value="ECO:0007669"/>
    <property type="project" value="UniProtKB-ARBA"/>
</dbReference>
<feature type="chain" id="PRO_5018763989" description="non-specific serine/threonine protein kinase" evidence="20">
    <location>
        <begin position="32"/>
        <end position="779"/>
    </location>
</feature>
<evidence type="ECO:0000256" key="17">
    <source>
        <dbReference type="ARBA" id="ARBA00048679"/>
    </source>
</evidence>
<dbReference type="GO" id="GO:0016020">
    <property type="term" value="C:membrane"/>
    <property type="evidence" value="ECO:0007669"/>
    <property type="project" value="UniProtKB-SubCell"/>
</dbReference>